<keyword evidence="3" id="KW-1185">Reference proteome</keyword>
<reference evidence="2 3" key="1">
    <citation type="submission" date="2018-02" db="EMBL/GenBank/DDBJ databases">
        <title>The genomes of Aspergillus section Nigri reveals drivers in fungal speciation.</title>
        <authorList>
            <consortium name="DOE Joint Genome Institute"/>
            <person name="Vesth T.C."/>
            <person name="Nybo J."/>
            <person name="Theobald S."/>
            <person name="Brandl J."/>
            <person name="Frisvad J.C."/>
            <person name="Nielsen K.F."/>
            <person name="Lyhne E.K."/>
            <person name="Kogle M.E."/>
            <person name="Kuo A."/>
            <person name="Riley R."/>
            <person name="Clum A."/>
            <person name="Nolan M."/>
            <person name="Lipzen A."/>
            <person name="Salamov A."/>
            <person name="Henrissat B."/>
            <person name="Wiebenga A."/>
            <person name="De vries R.P."/>
            <person name="Grigoriev I.V."/>
            <person name="Mortensen U.H."/>
            <person name="Andersen M.R."/>
            <person name="Baker S.E."/>
        </authorList>
    </citation>
    <scope>NUCLEOTIDE SEQUENCE [LARGE SCALE GENOMIC DNA]</scope>
    <source>
        <strain evidence="2 3">CBS 114.80</strain>
    </source>
</reference>
<feature type="chain" id="PRO_5015866365" evidence="1">
    <location>
        <begin position="18"/>
        <end position="202"/>
    </location>
</feature>
<dbReference type="Proteomes" id="UP000248817">
    <property type="component" value="Unassembled WGS sequence"/>
</dbReference>
<protein>
    <submittedName>
        <fullName evidence="2">Uncharacterized protein</fullName>
    </submittedName>
</protein>
<proteinExistence type="predicted"/>
<accession>A0A2V5ILX0</accession>
<evidence type="ECO:0000313" key="2">
    <source>
        <dbReference type="EMBL" id="PYI35254.1"/>
    </source>
</evidence>
<dbReference type="EMBL" id="KZ825470">
    <property type="protein sequence ID" value="PYI35254.1"/>
    <property type="molecule type" value="Genomic_DNA"/>
</dbReference>
<name>A0A2V5ILX0_9EURO</name>
<gene>
    <name evidence="2" type="ORF">BP00DRAFT_412208</name>
</gene>
<keyword evidence="1" id="KW-0732">Signal</keyword>
<dbReference type="AlphaFoldDB" id="A0A2V5ILX0"/>
<feature type="signal peptide" evidence="1">
    <location>
        <begin position="1"/>
        <end position="17"/>
    </location>
</feature>
<sequence length="202" mass="21719">MGEVIVLMIELLGLGWASDLVNPGKRSPLLGKTVSIAAVVALNIAMQPLTSESPFVLEPSKRSTSWGRYSIQTQHMPSKLTEIYVRVHGRNILVSIVEATDESEPQADVVEPDREPEPAVSVGMDVDADGAVDLDITKTVEADISIDRIRTNLCPPLHGFCSVYCVLTCFCGSIADKGEDSVVFVSETGEHLVVSAVLLVDV</sequence>
<evidence type="ECO:0000313" key="3">
    <source>
        <dbReference type="Proteomes" id="UP000248817"/>
    </source>
</evidence>
<evidence type="ECO:0000256" key="1">
    <source>
        <dbReference type="SAM" id="SignalP"/>
    </source>
</evidence>
<organism evidence="2 3">
    <name type="scientific">Aspergillus indologenus CBS 114.80</name>
    <dbReference type="NCBI Taxonomy" id="1450541"/>
    <lineage>
        <taxon>Eukaryota</taxon>
        <taxon>Fungi</taxon>
        <taxon>Dikarya</taxon>
        <taxon>Ascomycota</taxon>
        <taxon>Pezizomycotina</taxon>
        <taxon>Eurotiomycetes</taxon>
        <taxon>Eurotiomycetidae</taxon>
        <taxon>Eurotiales</taxon>
        <taxon>Aspergillaceae</taxon>
        <taxon>Aspergillus</taxon>
        <taxon>Aspergillus subgen. Circumdati</taxon>
    </lineage>
</organism>